<sequence length="83" mass="9622">MATSDAPGRFTQLEWKDKELPPIDGLETNDPLPETTRALQSIKPRISNLELYMKNAKDHFNLQPTLLLMNMPPCTRARWKWVT</sequence>
<evidence type="ECO:0000313" key="1">
    <source>
        <dbReference type="EMBL" id="CAF1457875.1"/>
    </source>
</evidence>
<organism evidence="1 3">
    <name type="scientific">Didymodactylos carnosus</name>
    <dbReference type="NCBI Taxonomy" id="1234261"/>
    <lineage>
        <taxon>Eukaryota</taxon>
        <taxon>Metazoa</taxon>
        <taxon>Spiralia</taxon>
        <taxon>Gnathifera</taxon>
        <taxon>Rotifera</taxon>
        <taxon>Eurotatoria</taxon>
        <taxon>Bdelloidea</taxon>
        <taxon>Philodinida</taxon>
        <taxon>Philodinidae</taxon>
        <taxon>Didymodactylos</taxon>
    </lineage>
</organism>
<proteinExistence type="predicted"/>
<evidence type="ECO:0000313" key="2">
    <source>
        <dbReference type="EMBL" id="CAF4251755.1"/>
    </source>
</evidence>
<dbReference type="AlphaFoldDB" id="A0A8S2FG93"/>
<dbReference type="EMBL" id="CAJNOK010030266">
    <property type="protein sequence ID" value="CAF1457875.1"/>
    <property type="molecule type" value="Genomic_DNA"/>
</dbReference>
<gene>
    <name evidence="1" type="ORF">OVA965_LOCUS35117</name>
    <name evidence="2" type="ORF">TMI583_LOCUS36078</name>
</gene>
<protein>
    <submittedName>
        <fullName evidence="1">Uncharacterized protein</fullName>
    </submittedName>
</protein>
<comment type="caution">
    <text evidence="1">The sequence shown here is derived from an EMBL/GenBank/DDBJ whole genome shotgun (WGS) entry which is preliminary data.</text>
</comment>
<dbReference type="Proteomes" id="UP000677228">
    <property type="component" value="Unassembled WGS sequence"/>
</dbReference>
<reference evidence="1" key="1">
    <citation type="submission" date="2021-02" db="EMBL/GenBank/DDBJ databases">
        <authorList>
            <person name="Nowell W R."/>
        </authorList>
    </citation>
    <scope>NUCLEOTIDE SEQUENCE</scope>
</reference>
<name>A0A8S2FG93_9BILA</name>
<evidence type="ECO:0000313" key="3">
    <source>
        <dbReference type="Proteomes" id="UP000677228"/>
    </source>
</evidence>
<accession>A0A8S2FG93</accession>
<dbReference type="EMBL" id="CAJOBA010052129">
    <property type="protein sequence ID" value="CAF4251755.1"/>
    <property type="molecule type" value="Genomic_DNA"/>
</dbReference>
<dbReference type="Proteomes" id="UP000682733">
    <property type="component" value="Unassembled WGS sequence"/>
</dbReference>